<sequence>MCVKRYAQPTLRRRVQQLIYKSSKGKLAYISPLLLRERGFESPESIAYVRYRHGVVQLCDIFCLFALQLSLQHV</sequence>
<name>J9D7Q1_9ZZZZ</name>
<dbReference type="AlphaFoldDB" id="J9D7Q1"/>
<accession>J9D7Q1</accession>
<dbReference type="EMBL" id="AMCI01000534">
    <property type="protein sequence ID" value="EJX08821.1"/>
    <property type="molecule type" value="Genomic_DNA"/>
</dbReference>
<organism evidence="1">
    <name type="scientific">gut metagenome</name>
    <dbReference type="NCBI Taxonomy" id="749906"/>
    <lineage>
        <taxon>unclassified sequences</taxon>
        <taxon>metagenomes</taxon>
        <taxon>organismal metagenomes</taxon>
    </lineage>
</organism>
<protein>
    <submittedName>
        <fullName evidence="1">Uncharacterized protein</fullName>
    </submittedName>
</protein>
<reference evidence="1" key="1">
    <citation type="journal article" date="2012" name="PLoS ONE">
        <title>Gene sets for utilization of primary and secondary nutrition supplies in the distal gut of endangered iberian lynx.</title>
        <authorList>
            <person name="Alcaide M."/>
            <person name="Messina E."/>
            <person name="Richter M."/>
            <person name="Bargiela R."/>
            <person name="Peplies J."/>
            <person name="Huws S.A."/>
            <person name="Newbold C.J."/>
            <person name="Golyshin P.N."/>
            <person name="Simon M.A."/>
            <person name="Lopez G."/>
            <person name="Yakimov M.M."/>
            <person name="Ferrer M."/>
        </authorList>
    </citation>
    <scope>NUCLEOTIDE SEQUENCE</scope>
</reference>
<proteinExistence type="predicted"/>
<gene>
    <name evidence="1" type="ORF">EVA_03072</name>
</gene>
<comment type="caution">
    <text evidence="1">The sequence shown here is derived from an EMBL/GenBank/DDBJ whole genome shotgun (WGS) entry which is preliminary data.</text>
</comment>
<evidence type="ECO:0000313" key="1">
    <source>
        <dbReference type="EMBL" id="EJX08821.1"/>
    </source>
</evidence>